<evidence type="ECO:0000313" key="2">
    <source>
        <dbReference type="EMBL" id="KKW33214.1"/>
    </source>
</evidence>
<protein>
    <submittedName>
        <fullName evidence="2">Uncharacterized protein</fullName>
    </submittedName>
</protein>
<reference evidence="2 3" key="1">
    <citation type="journal article" date="2015" name="Nature">
        <title>rRNA introns, odd ribosomes, and small enigmatic genomes across a large radiation of phyla.</title>
        <authorList>
            <person name="Brown C.T."/>
            <person name="Hug L.A."/>
            <person name="Thomas B.C."/>
            <person name="Sharon I."/>
            <person name="Castelle C.J."/>
            <person name="Singh A."/>
            <person name="Wilkins M.J."/>
            <person name="Williams K.H."/>
            <person name="Banfield J.F."/>
        </authorList>
    </citation>
    <scope>NUCLEOTIDE SEQUENCE [LARGE SCALE GENOMIC DNA]</scope>
</reference>
<comment type="caution">
    <text evidence="2">The sequence shown here is derived from an EMBL/GenBank/DDBJ whole genome shotgun (WGS) entry which is preliminary data.</text>
</comment>
<organism evidence="2 3">
    <name type="scientific">Candidatus Uhrbacteria bacterium GW2011_GWA2_52_8d</name>
    <dbReference type="NCBI Taxonomy" id="1618979"/>
    <lineage>
        <taxon>Bacteria</taxon>
        <taxon>Candidatus Uhriibacteriota</taxon>
    </lineage>
</organism>
<evidence type="ECO:0000256" key="1">
    <source>
        <dbReference type="SAM" id="MobiDB-lite"/>
    </source>
</evidence>
<name>A0A0G2AKT1_9BACT</name>
<gene>
    <name evidence="2" type="ORF">UY76_C0007G0010</name>
</gene>
<feature type="compositionally biased region" description="Low complexity" evidence="1">
    <location>
        <begin position="140"/>
        <end position="153"/>
    </location>
</feature>
<accession>A0A0G2AKT1</accession>
<feature type="region of interest" description="Disordered" evidence="1">
    <location>
        <begin position="119"/>
        <end position="153"/>
    </location>
</feature>
<dbReference type="AlphaFoldDB" id="A0A0G2AKT1"/>
<sequence>MVVAQGSVQWTTTSLHFFRTNALECVEVLRRCPTKFLTSPQGNFANGPAERGCRSRIPGDSRRAARGTVSRFRTISASFCGWILGVIMVTEGVIRGVSSASPVRMASSWLRRIPSVSFGSPVREPKRSSPGYTGTESGRVRSSACSRASIASV</sequence>
<dbReference type="EMBL" id="LCRH01000007">
    <property type="protein sequence ID" value="KKW33214.1"/>
    <property type="molecule type" value="Genomic_DNA"/>
</dbReference>
<dbReference type="Proteomes" id="UP000034054">
    <property type="component" value="Unassembled WGS sequence"/>
</dbReference>
<proteinExistence type="predicted"/>
<evidence type="ECO:0000313" key="3">
    <source>
        <dbReference type="Proteomes" id="UP000034054"/>
    </source>
</evidence>